<evidence type="ECO:0000259" key="8">
    <source>
        <dbReference type="PROSITE" id="PS50893"/>
    </source>
</evidence>
<dbReference type="InterPro" id="IPR003439">
    <property type="entry name" value="ABC_transporter-like_ATP-bd"/>
</dbReference>
<feature type="transmembrane region" description="Helical" evidence="7">
    <location>
        <begin position="179"/>
        <end position="196"/>
    </location>
</feature>
<dbReference type="InterPro" id="IPR017871">
    <property type="entry name" value="ABC_transporter-like_CS"/>
</dbReference>
<feature type="transmembrane region" description="Helical" evidence="7">
    <location>
        <begin position="156"/>
        <end position="173"/>
    </location>
</feature>
<keyword evidence="4 10" id="KW-0067">ATP-binding</keyword>
<dbReference type="SUPFAM" id="SSF52540">
    <property type="entry name" value="P-loop containing nucleoside triphosphate hydrolases"/>
    <property type="match status" value="1"/>
</dbReference>
<feature type="transmembrane region" description="Helical" evidence="7">
    <location>
        <begin position="20"/>
        <end position="47"/>
    </location>
</feature>
<dbReference type="EMBL" id="JBHSSM010000010">
    <property type="protein sequence ID" value="MFC6314612.1"/>
    <property type="molecule type" value="Genomic_DNA"/>
</dbReference>
<proteinExistence type="predicted"/>
<organism evidence="10 11">
    <name type="scientific">Lapidilactobacillus achengensis</name>
    <dbReference type="NCBI Taxonomy" id="2486000"/>
    <lineage>
        <taxon>Bacteria</taxon>
        <taxon>Bacillati</taxon>
        <taxon>Bacillota</taxon>
        <taxon>Bacilli</taxon>
        <taxon>Lactobacillales</taxon>
        <taxon>Lactobacillaceae</taxon>
        <taxon>Lapidilactobacillus</taxon>
    </lineage>
</organism>
<dbReference type="PANTHER" id="PTHR24221">
    <property type="entry name" value="ATP-BINDING CASSETTE SUB-FAMILY B"/>
    <property type="match status" value="1"/>
</dbReference>
<dbReference type="PROSITE" id="PS50929">
    <property type="entry name" value="ABC_TM1F"/>
    <property type="match status" value="1"/>
</dbReference>
<dbReference type="CDD" id="cd18547">
    <property type="entry name" value="ABC_6TM_Tm288_like"/>
    <property type="match status" value="1"/>
</dbReference>
<dbReference type="PANTHER" id="PTHR24221:SF499">
    <property type="entry name" value="FATTY ACID ABC TRANSPORTER ATP-BINDING_PERMEASE PROTEIN"/>
    <property type="match status" value="1"/>
</dbReference>
<accession>A0ABW1UKZ2</accession>
<dbReference type="SMART" id="SM00382">
    <property type="entry name" value="AAA"/>
    <property type="match status" value="1"/>
</dbReference>
<evidence type="ECO:0000259" key="9">
    <source>
        <dbReference type="PROSITE" id="PS50929"/>
    </source>
</evidence>
<dbReference type="PROSITE" id="PS50893">
    <property type="entry name" value="ABC_TRANSPORTER_2"/>
    <property type="match status" value="1"/>
</dbReference>
<keyword evidence="11" id="KW-1185">Reference proteome</keyword>
<dbReference type="Pfam" id="PF00664">
    <property type="entry name" value="ABC_membrane"/>
    <property type="match status" value="1"/>
</dbReference>
<feature type="transmembrane region" description="Helical" evidence="7">
    <location>
        <begin position="78"/>
        <end position="102"/>
    </location>
</feature>
<dbReference type="CDD" id="cd03254">
    <property type="entry name" value="ABCC_Glucan_exporter_like"/>
    <property type="match status" value="1"/>
</dbReference>
<evidence type="ECO:0000256" key="1">
    <source>
        <dbReference type="ARBA" id="ARBA00004651"/>
    </source>
</evidence>
<dbReference type="Pfam" id="PF00005">
    <property type="entry name" value="ABC_tran"/>
    <property type="match status" value="1"/>
</dbReference>
<dbReference type="PROSITE" id="PS00211">
    <property type="entry name" value="ABC_TRANSPORTER_1"/>
    <property type="match status" value="1"/>
</dbReference>
<dbReference type="InterPro" id="IPR011527">
    <property type="entry name" value="ABC1_TM_dom"/>
</dbReference>
<dbReference type="Proteomes" id="UP001596310">
    <property type="component" value="Unassembled WGS sequence"/>
</dbReference>
<dbReference type="InterPro" id="IPR003593">
    <property type="entry name" value="AAA+_ATPase"/>
</dbReference>
<reference evidence="11" key="1">
    <citation type="journal article" date="2019" name="Int. J. Syst. Evol. Microbiol.">
        <title>The Global Catalogue of Microorganisms (GCM) 10K type strain sequencing project: providing services to taxonomists for standard genome sequencing and annotation.</title>
        <authorList>
            <consortium name="The Broad Institute Genomics Platform"/>
            <consortium name="The Broad Institute Genome Sequencing Center for Infectious Disease"/>
            <person name="Wu L."/>
            <person name="Ma J."/>
        </authorList>
    </citation>
    <scope>NUCLEOTIDE SEQUENCE [LARGE SCALE GENOMIC DNA]</scope>
    <source>
        <strain evidence="11">CCM 8897</strain>
    </source>
</reference>
<protein>
    <submittedName>
        <fullName evidence="10">ABC transporter ATP-binding protein</fullName>
    </submittedName>
</protein>
<evidence type="ECO:0000313" key="11">
    <source>
        <dbReference type="Proteomes" id="UP001596310"/>
    </source>
</evidence>
<keyword evidence="2 7" id="KW-0812">Transmembrane</keyword>
<name>A0ABW1UKZ2_9LACO</name>
<comment type="subcellular location">
    <subcellularLocation>
        <location evidence="1">Cell membrane</location>
        <topology evidence="1">Multi-pass membrane protein</topology>
    </subcellularLocation>
</comment>
<evidence type="ECO:0000313" key="10">
    <source>
        <dbReference type="EMBL" id="MFC6314612.1"/>
    </source>
</evidence>
<dbReference type="Gene3D" id="1.20.1560.10">
    <property type="entry name" value="ABC transporter type 1, transmembrane domain"/>
    <property type="match status" value="1"/>
</dbReference>
<dbReference type="InterPro" id="IPR036640">
    <property type="entry name" value="ABC1_TM_sf"/>
</dbReference>
<evidence type="ECO:0000256" key="3">
    <source>
        <dbReference type="ARBA" id="ARBA00022741"/>
    </source>
</evidence>
<dbReference type="InterPro" id="IPR027417">
    <property type="entry name" value="P-loop_NTPase"/>
</dbReference>
<evidence type="ECO:0000256" key="6">
    <source>
        <dbReference type="ARBA" id="ARBA00023136"/>
    </source>
</evidence>
<feature type="domain" description="ABC transporter" evidence="8">
    <location>
        <begin position="381"/>
        <end position="615"/>
    </location>
</feature>
<keyword evidence="5 7" id="KW-1133">Transmembrane helix</keyword>
<evidence type="ECO:0000256" key="4">
    <source>
        <dbReference type="ARBA" id="ARBA00022840"/>
    </source>
</evidence>
<feature type="domain" description="ABC transmembrane type-1" evidence="9">
    <location>
        <begin position="32"/>
        <end position="322"/>
    </location>
</feature>
<comment type="caution">
    <text evidence="10">The sequence shown here is derived from an EMBL/GenBank/DDBJ whole genome shotgun (WGS) entry which is preliminary data.</text>
</comment>
<dbReference type="Gene3D" id="3.40.50.300">
    <property type="entry name" value="P-loop containing nucleotide triphosphate hydrolases"/>
    <property type="match status" value="1"/>
</dbReference>
<evidence type="ECO:0000256" key="5">
    <source>
        <dbReference type="ARBA" id="ARBA00022989"/>
    </source>
</evidence>
<evidence type="ECO:0000256" key="7">
    <source>
        <dbReference type="SAM" id="Phobius"/>
    </source>
</evidence>
<sequence>MAKVKQKKEPFRKDTLKRLLKYIVQTYPAPFIIAMVAIIISAAATVYGSLFLQRLIDDYIVPLTQQAYPNFTPLFRAIVIMGAIYLLGVIATFITTQTMAVLGQRLQKKIRDDMFDHMQSLPIIYFDQNDYGDIMSRYTNDVDTLMQMISQSIPQFVNSAFNLIFVLFGMLVLSPLLTLITLAIFGLSIGVVRYLTSRSGYYFKEQQKQLGIVNGYVEEVLNGLKVVKVFSHEPQIKEEFDVYNDEYRVDAARANSFAVMLFPIMGNIGNALYVLIAIFGGMIAINHWAPLTLGAIAAFLQLSKSFSQPISQISQQLNSIVLALAGAERIFQLEDSPVEVDDGQVTLKQDLTDTAAGSRRWFWEVPNADGTIKEVPVLGRIVFDHVNFGYLPGKTVLHDINVTVEPGEKVALVGETGAGKTTFSSMLNRFYEIDSGTITYDGIDIKQIKKADLRHSMAIVLQATNLFSTTIRENIRFGRLNATDSEVEAAGELAQADEFIDDLPRGYDTPIDGDGSDLSQGQRQLLSIARASVADTPLMILDEATSSIDTRTERQVQAGMDNLMAGRTTFVIAHRLSTIANSDLILVLDHGRIIEHGNHDELMALQGYYYELYTGKKDLD</sequence>
<gene>
    <name evidence="10" type="ORF">ACFQHW_03405</name>
</gene>
<dbReference type="SUPFAM" id="SSF90123">
    <property type="entry name" value="ABC transporter transmembrane region"/>
    <property type="match status" value="1"/>
</dbReference>
<dbReference type="InterPro" id="IPR039421">
    <property type="entry name" value="Type_1_exporter"/>
</dbReference>
<keyword evidence="3" id="KW-0547">Nucleotide-binding</keyword>
<evidence type="ECO:0000256" key="2">
    <source>
        <dbReference type="ARBA" id="ARBA00022692"/>
    </source>
</evidence>
<feature type="transmembrane region" description="Helical" evidence="7">
    <location>
        <begin position="257"/>
        <end position="279"/>
    </location>
</feature>
<keyword evidence="6 7" id="KW-0472">Membrane</keyword>
<dbReference type="RefSeq" id="WP_125600340.1">
    <property type="nucleotide sequence ID" value="NZ_JBHSSM010000010.1"/>
</dbReference>
<dbReference type="GO" id="GO:0005524">
    <property type="term" value="F:ATP binding"/>
    <property type="evidence" value="ECO:0007669"/>
    <property type="project" value="UniProtKB-KW"/>
</dbReference>